<proteinExistence type="predicted"/>
<reference evidence="2" key="2">
    <citation type="journal article" date="2015" name="Data Brief">
        <title>Shoot transcriptome of the giant reed, Arundo donax.</title>
        <authorList>
            <person name="Barrero R.A."/>
            <person name="Guerrero F.D."/>
            <person name="Moolhuijzen P."/>
            <person name="Goolsby J.A."/>
            <person name="Tidwell J."/>
            <person name="Bellgard S.E."/>
            <person name="Bellgard M.I."/>
        </authorList>
    </citation>
    <scope>NUCLEOTIDE SEQUENCE</scope>
    <source>
        <tissue evidence="2">Shoot tissue taken approximately 20 cm above the soil surface</tissue>
    </source>
</reference>
<evidence type="ECO:0000313" key="2">
    <source>
        <dbReference type="EMBL" id="JAD94996.1"/>
    </source>
</evidence>
<feature type="compositionally biased region" description="Acidic residues" evidence="1">
    <location>
        <begin position="37"/>
        <end position="50"/>
    </location>
</feature>
<dbReference type="EMBL" id="GBRH01202899">
    <property type="protein sequence ID" value="JAD94996.1"/>
    <property type="molecule type" value="Transcribed_RNA"/>
</dbReference>
<sequence length="189" mass="20311">MAPWMAPSSDPVLLLRFSAAAAAARKKNPFALPHDGVDDEDEDWDEDDEHSGEVPGAAAALVATSRTRRMMPEKDLRWWHTSSWSSTLPLALTLPLPLPSTTMSLGLAKKRDLMYSLDAHRFTTFNRLDQDSFLVAHTLAAAAAAASLSSAASDSAPLFLATGSWCCSCSSLCTSCSRGGRWSGSRLPL</sequence>
<organism evidence="2">
    <name type="scientific">Arundo donax</name>
    <name type="common">Giant reed</name>
    <name type="synonym">Donax arundinaceus</name>
    <dbReference type="NCBI Taxonomy" id="35708"/>
    <lineage>
        <taxon>Eukaryota</taxon>
        <taxon>Viridiplantae</taxon>
        <taxon>Streptophyta</taxon>
        <taxon>Embryophyta</taxon>
        <taxon>Tracheophyta</taxon>
        <taxon>Spermatophyta</taxon>
        <taxon>Magnoliopsida</taxon>
        <taxon>Liliopsida</taxon>
        <taxon>Poales</taxon>
        <taxon>Poaceae</taxon>
        <taxon>PACMAD clade</taxon>
        <taxon>Arundinoideae</taxon>
        <taxon>Arundineae</taxon>
        <taxon>Arundo</taxon>
    </lineage>
</organism>
<accession>A0A0A9E4K3</accession>
<feature type="region of interest" description="Disordered" evidence="1">
    <location>
        <begin position="28"/>
        <end position="57"/>
    </location>
</feature>
<dbReference type="AlphaFoldDB" id="A0A0A9E4K3"/>
<evidence type="ECO:0000256" key="1">
    <source>
        <dbReference type="SAM" id="MobiDB-lite"/>
    </source>
</evidence>
<protein>
    <submittedName>
        <fullName evidence="2">Uncharacterized protein</fullName>
    </submittedName>
</protein>
<reference evidence="2" key="1">
    <citation type="submission" date="2014-09" db="EMBL/GenBank/DDBJ databases">
        <authorList>
            <person name="Magalhaes I.L.F."/>
            <person name="Oliveira U."/>
            <person name="Santos F.R."/>
            <person name="Vidigal T.H.D.A."/>
            <person name="Brescovit A.D."/>
            <person name="Santos A.J."/>
        </authorList>
    </citation>
    <scope>NUCLEOTIDE SEQUENCE</scope>
    <source>
        <tissue evidence="2">Shoot tissue taken approximately 20 cm above the soil surface</tissue>
    </source>
</reference>
<name>A0A0A9E4K3_ARUDO</name>